<feature type="domain" description="NUC153" evidence="7">
    <location>
        <begin position="468"/>
        <end position="496"/>
    </location>
</feature>
<evidence type="ECO:0000256" key="6">
    <source>
        <dbReference type="SAM" id="MobiDB-lite"/>
    </source>
</evidence>
<evidence type="ECO:0000259" key="8">
    <source>
        <dbReference type="Pfam" id="PF23097"/>
    </source>
</evidence>
<keyword evidence="5" id="KW-0539">Nucleus</keyword>
<dbReference type="GO" id="GO:0032040">
    <property type="term" value="C:small-subunit processome"/>
    <property type="evidence" value="ECO:0007669"/>
    <property type="project" value="TreeGrafter"/>
</dbReference>
<comment type="subcellular location">
    <subcellularLocation>
        <location evidence="1">Nucleus</location>
        <location evidence="1">Nucleolus</location>
    </subcellularLocation>
</comment>
<organism evidence="10 11">
    <name type="scientific">Phyllachora maydis</name>
    <dbReference type="NCBI Taxonomy" id="1825666"/>
    <lineage>
        <taxon>Eukaryota</taxon>
        <taxon>Fungi</taxon>
        <taxon>Dikarya</taxon>
        <taxon>Ascomycota</taxon>
        <taxon>Pezizomycotina</taxon>
        <taxon>Sordariomycetes</taxon>
        <taxon>Sordariomycetidae</taxon>
        <taxon>Phyllachorales</taxon>
        <taxon>Phyllachoraceae</taxon>
        <taxon>Phyllachora</taxon>
    </lineage>
</organism>
<dbReference type="Gene3D" id="2.130.10.10">
    <property type="entry name" value="YVTN repeat-like/Quinoprotein amine dehydrogenase"/>
    <property type="match status" value="1"/>
</dbReference>
<dbReference type="InterPro" id="IPR040382">
    <property type="entry name" value="NOL10/Enp2"/>
</dbReference>
<evidence type="ECO:0008006" key="12">
    <source>
        <dbReference type="Google" id="ProtNLM"/>
    </source>
</evidence>
<dbReference type="InterPro" id="IPR015943">
    <property type="entry name" value="WD40/YVTN_repeat-like_dom_sf"/>
</dbReference>
<dbReference type="SUPFAM" id="SSF50978">
    <property type="entry name" value="WD40 repeat-like"/>
    <property type="match status" value="1"/>
</dbReference>
<evidence type="ECO:0000259" key="9">
    <source>
        <dbReference type="Pfam" id="PF23098"/>
    </source>
</evidence>
<evidence type="ECO:0000256" key="1">
    <source>
        <dbReference type="ARBA" id="ARBA00004604"/>
    </source>
</evidence>
<dbReference type="PANTHER" id="PTHR14927">
    <property type="entry name" value="NUCLEOLAR PROTEIN 10"/>
    <property type="match status" value="1"/>
</dbReference>
<evidence type="ECO:0000256" key="5">
    <source>
        <dbReference type="ARBA" id="ARBA00023242"/>
    </source>
</evidence>
<name>A0AAD9ICY0_9PEZI</name>
<evidence type="ECO:0000259" key="7">
    <source>
        <dbReference type="Pfam" id="PF08159"/>
    </source>
</evidence>
<dbReference type="InterPro" id="IPR056550">
    <property type="entry name" value="NOL10_2nd"/>
</dbReference>
<dbReference type="Proteomes" id="UP001217918">
    <property type="component" value="Unassembled WGS sequence"/>
</dbReference>
<dbReference type="AlphaFoldDB" id="A0AAD9ICY0"/>
<dbReference type="PANTHER" id="PTHR14927:SF0">
    <property type="entry name" value="NUCLEOLAR PROTEIN 10"/>
    <property type="match status" value="1"/>
</dbReference>
<dbReference type="Pfam" id="PF23097">
    <property type="entry name" value="NOL10_2nd"/>
    <property type="match status" value="1"/>
</dbReference>
<sequence>MQLTTAGSVPVYTISGNTTGRELPDWLTRRRKRSLKEDPELANRLELLQDFGFDEASNCVRVSEDGNWIMSTGVYKPQIHVHDTSQLSLSFSRHTNCENQTFVLLSSNSTDYAKSLHLQTNRTLEFHNLDKLHYEVRLPRFGRDLAYIRQNTEAVIPAVGLSADGDGLGEVFRLNLERGVYMAPYKVDVGGDEGGSGLQGGVNAGAVNVAGIAEDSHGLCGFGTSIKTVEFFDPRTRGRVAVLGGLPGAVTALEFSKSGIELAVGSSTGQISIFDLLSADKRIIKIFDESGDLYTSIEPVTDLNHTTVIPDTGMILTANEGKQMNTFLIPTLGPAPSWCSFLDSMVEEMAEINQPRVAEVYKNYKFLTRPELKSLNMDHLVGKTNLLRPYMHGYFVAQALYDQARLISNPYVWEEERAKRIKERVEKERASRIRGNKKVKVNQKLADKIFDRQTRKGKADPETGVLTDARFKKIFEDEEFKVDENSEEFRRLNPSTLVPQLGNRNSIKAGDVMSSSDEDSGDAEVFGRPRVEKKKLSMRVSSSQGDEIRKKVDTALGSRVQKPVDDEMMGDEVQMIFLPGDFNPHQHCVRHSRLAL</sequence>
<gene>
    <name evidence="10" type="ORF">P8C59_008797</name>
</gene>
<dbReference type="SMART" id="SM00320">
    <property type="entry name" value="WD40"/>
    <property type="match status" value="2"/>
</dbReference>
<evidence type="ECO:0000256" key="4">
    <source>
        <dbReference type="ARBA" id="ARBA00022737"/>
    </source>
</evidence>
<keyword evidence="4" id="KW-0677">Repeat</keyword>
<dbReference type="Pfam" id="PF23098">
    <property type="entry name" value="Beta-prop_NOL10_N"/>
    <property type="match status" value="1"/>
</dbReference>
<keyword evidence="3" id="KW-0853">WD repeat</keyword>
<feature type="domain" description="Nucleolar protein 10-like second" evidence="8">
    <location>
        <begin position="360"/>
        <end position="409"/>
    </location>
</feature>
<dbReference type="GO" id="GO:0000462">
    <property type="term" value="P:maturation of SSU-rRNA from tricistronic rRNA transcript (SSU-rRNA, 5.8S rRNA, LSU-rRNA)"/>
    <property type="evidence" value="ECO:0007669"/>
    <property type="project" value="TreeGrafter"/>
</dbReference>
<evidence type="ECO:0000313" key="11">
    <source>
        <dbReference type="Proteomes" id="UP001217918"/>
    </source>
</evidence>
<keyword evidence="11" id="KW-1185">Reference proteome</keyword>
<reference evidence="10" key="1">
    <citation type="journal article" date="2023" name="Mol. Plant Microbe Interact.">
        <title>Elucidating the Obligate Nature and Biological Capacity of an Invasive Fungal Corn Pathogen.</title>
        <authorList>
            <person name="MacCready J.S."/>
            <person name="Roggenkamp E.M."/>
            <person name="Gdanetz K."/>
            <person name="Chilvers M.I."/>
        </authorList>
    </citation>
    <scope>NUCLEOTIDE SEQUENCE</scope>
    <source>
        <strain evidence="10">PM02</strain>
    </source>
</reference>
<feature type="region of interest" description="Disordered" evidence="6">
    <location>
        <begin position="500"/>
        <end position="524"/>
    </location>
</feature>
<comment type="similarity">
    <text evidence="2">Belongs to the WD repeat NOL10/ENP2 family.</text>
</comment>
<dbReference type="InterPro" id="IPR056551">
    <property type="entry name" value="Beta-prop_NOL10_N"/>
</dbReference>
<evidence type="ECO:0000313" key="10">
    <source>
        <dbReference type="EMBL" id="KAK2074602.1"/>
    </source>
</evidence>
<evidence type="ECO:0000256" key="2">
    <source>
        <dbReference type="ARBA" id="ARBA00005264"/>
    </source>
</evidence>
<dbReference type="InterPro" id="IPR012580">
    <property type="entry name" value="NUC153"/>
</dbReference>
<dbReference type="InterPro" id="IPR001680">
    <property type="entry name" value="WD40_rpt"/>
</dbReference>
<dbReference type="InterPro" id="IPR036322">
    <property type="entry name" value="WD40_repeat_dom_sf"/>
</dbReference>
<feature type="domain" description="Nucleolar protein 10-like N-terminal" evidence="9">
    <location>
        <begin position="17"/>
        <end position="188"/>
    </location>
</feature>
<protein>
    <recommendedName>
        <fullName evidence="12">NUC153 domain-containing protein</fullName>
    </recommendedName>
</protein>
<dbReference type="GO" id="GO:0030686">
    <property type="term" value="C:90S preribosome"/>
    <property type="evidence" value="ECO:0007669"/>
    <property type="project" value="TreeGrafter"/>
</dbReference>
<proteinExistence type="inferred from homology"/>
<comment type="caution">
    <text evidence="10">The sequence shown here is derived from an EMBL/GenBank/DDBJ whole genome shotgun (WGS) entry which is preliminary data.</text>
</comment>
<dbReference type="EMBL" id="JAQQPM010000008">
    <property type="protein sequence ID" value="KAK2074602.1"/>
    <property type="molecule type" value="Genomic_DNA"/>
</dbReference>
<accession>A0AAD9ICY0</accession>
<evidence type="ECO:0000256" key="3">
    <source>
        <dbReference type="ARBA" id="ARBA00022574"/>
    </source>
</evidence>
<dbReference type="Pfam" id="PF08159">
    <property type="entry name" value="NUC153"/>
    <property type="match status" value="1"/>
</dbReference>